<keyword evidence="8" id="KW-0238">DNA-binding</keyword>
<protein>
    <recommendedName>
        <fullName evidence="3">Replication factor A protein 1</fullName>
    </recommendedName>
</protein>
<feature type="compositionally biased region" description="Low complexity" evidence="10">
    <location>
        <begin position="95"/>
        <end position="110"/>
    </location>
</feature>
<evidence type="ECO:0000313" key="15">
    <source>
        <dbReference type="Proteomes" id="UP001362999"/>
    </source>
</evidence>
<evidence type="ECO:0000256" key="9">
    <source>
        <dbReference type="ARBA" id="ARBA00023242"/>
    </source>
</evidence>
<dbReference type="GO" id="GO:0000781">
    <property type="term" value="C:chromosome, telomeric region"/>
    <property type="evidence" value="ECO:0007669"/>
    <property type="project" value="UniProtKB-ARBA"/>
</dbReference>
<gene>
    <name evidence="14" type="ORF">R3P38DRAFT_2904302</name>
</gene>
<dbReference type="Proteomes" id="UP001362999">
    <property type="component" value="Unassembled WGS sequence"/>
</dbReference>
<keyword evidence="4" id="KW-0235">DNA replication</keyword>
<evidence type="ECO:0000313" key="14">
    <source>
        <dbReference type="EMBL" id="KAK7038078.1"/>
    </source>
</evidence>
<dbReference type="Pfam" id="PF01336">
    <property type="entry name" value="tRNA_anti-codon"/>
    <property type="match status" value="1"/>
</dbReference>
<feature type="region of interest" description="Disordered" evidence="10">
    <location>
        <begin position="85"/>
        <end position="138"/>
    </location>
</feature>
<evidence type="ECO:0000256" key="3">
    <source>
        <dbReference type="ARBA" id="ARBA00017351"/>
    </source>
</evidence>
<keyword evidence="7" id="KW-0862">Zinc</keyword>
<feature type="domain" description="Replication factor A C-terminal" evidence="12">
    <location>
        <begin position="390"/>
        <end position="455"/>
    </location>
</feature>
<dbReference type="InterPro" id="IPR031657">
    <property type="entry name" value="REPA_OB_2"/>
</dbReference>
<dbReference type="GO" id="GO:0003677">
    <property type="term" value="F:DNA binding"/>
    <property type="evidence" value="ECO:0007669"/>
    <property type="project" value="UniProtKB-KW"/>
</dbReference>
<name>A0AAW0CGT3_9AGAR</name>
<evidence type="ECO:0000256" key="6">
    <source>
        <dbReference type="ARBA" id="ARBA00022771"/>
    </source>
</evidence>
<dbReference type="PANTHER" id="PTHR47165">
    <property type="entry name" value="OS03G0429900 PROTEIN"/>
    <property type="match status" value="1"/>
</dbReference>
<dbReference type="GO" id="GO:0006260">
    <property type="term" value="P:DNA replication"/>
    <property type="evidence" value="ECO:0007669"/>
    <property type="project" value="UniProtKB-KW"/>
</dbReference>
<evidence type="ECO:0000256" key="10">
    <source>
        <dbReference type="SAM" id="MobiDB-lite"/>
    </source>
</evidence>
<feature type="domain" description="OB" evidence="11">
    <location>
        <begin position="148"/>
        <end position="209"/>
    </location>
</feature>
<evidence type="ECO:0000256" key="2">
    <source>
        <dbReference type="ARBA" id="ARBA00005690"/>
    </source>
</evidence>
<comment type="subcellular location">
    <subcellularLocation>
        <location evidence="1">Nucleus</location>
    </subcellularLocation>
</comment>
<dbReference type="InterPro" id="IPR047192">
    <property type="entry name" value="Euk_RPA1_DBD_C"/>
</dbReference>
<dbReference type="GO" id="GO:0007004">
    <property type="term" value="P:telomere maintenance via telomerase"/>
    <property type="evidence" value="ECO:0007669"/>
    <property type="project" value="UniProtKB-ARBA"/>
</dbReference>
<dbReference type="SUPFAM" id="SSF50249">
    <property type="entry name" value="Nucleic acid-binding proteins"/>
    <property type="match status" value="3"/>
</dbReference>
<feature type="domain" description="Replication protein A OB" evidence="13">
    <location>
        <begin position="230"/>
        <end position="325"/>
    </location>
</feature>
<dbReference type="CDD" id="cd04474">
    <property type="entry name" value="RPA1_DBD_A"/>
    <property type="match status" value="1"/>
</dbReference>
<keyword evidence="6" id="KW-0863">Zinc-finger</keyword>
<accession>A0AAW0CGT3</accession>
<evidence type="ECO:0000256" key="8">
    <source>
        <dbReference type="ARBA" id="ARBA00023125"/>
    </source>
</evidence>
<evidence type="ECO:0000259" key="12">
    <source>
        <dbReference type="Pfam" id="PF08646"/>
    </source>
</evidence>
<keyword evidence="15" id="KW-1185">Reference proteome</keyword>
<proteinExistence type="inferred from homology"/>
<dbReference type="FunFam" id="2.40.50.140:FF:000064">
    <property type="entry name" value="Replication protein A subunit"/>
    <property type="match status" value="1"/>
</dbReference>
<comment type="similarity">
    <text evidence="2">Belongs to the replication factor A protein 1 family.</text>
</comment>
<dbReference type="AlphaFoldDB" id="A0AAW0CGT3"/>
<dbReference type="Pfam" id="PF16900">
    <property type="entry name" value="REPA_OB_2"/>
    <property type="match status" value="1"/>
</dbReference>
<evidence type="ECO:0000256" key="4">
    <source>
        <dbReference type="ARBA" id="ARBA00022705"/>
    </source>
</evidence>
<dbReference type="Gene3D" id="2.40.50.140">
    <property type="entry name" value="Nucleic acid-binding proteins"/>
    <property type="match status" value="4"/>
</dbReference>
<dbReference type="InterPro" id="IPR012340">
    <property type="entry name" value="NA-bd_OB-fold"/>
</dbReference>
<keyword evidence="5" id="KW-0479">Metal-binding</keyword>
<evidence type="ECO:0000259" key="13">
    <source>
        <dbReference type="Pfam" id="PF16900"/>
    </source>
</evidence>
<reference evidence="14 15" key="1">
    <citation type="journal article" date="2024" name="J Genomics">
        <title>Draft genome sequencing and assembly of Favolaschia claudopus CIRM-BRFM 2984 isolated from oak limbs.</title>
        <authorList>
            <person name="Navarro D."/>
            <person name="Drula E."/>
            <person name="Chaduli D."/>
            <person name="Cazenave R."/>
            <person name="Ahrendt S."/>
            <person name="Wang J."/>
            <person name="Lipzen A."/>
            <person name="Daum C."/>
            <person name="Barry K."/>
            <person name="Grigoriev I.V."/>
            <person name="Favel A."/>
            <person name="Rosso M.N."/>
            <person name="Martin F."/>
        </authorList>
    </citation>
    <scope>NUCLEOTIDE SEQUENCE [LARGE SCALE GENOMIC DNA]</scope>
    <source>
        <strain evidence="14 15">CIRM-BRFM 2984</strain>
    </source>
</reference>
<dbReference type="CDD" id="cd04475">
    <property type="entry name" value="RPA1_DBD_B"/>
    <property type="match status" value="1"/>
</dbReference>
<keyword evidence="9" id="KW-0539">Nucleus</keyword>
<dbReference type="InterPro" id="IPR013955">
    <property type="entry name" value="Rep_factor-A_C"/>
</dbReference>
<dbReference type="FunFam" id="2.40.50.140:FF:000041">
    <property type="entry name" value="Replication protein A subunit"/>
    <property type="match status" value="1"/>
</dbReference>
<evidence type="ECO:0000256" key="1">
    <source>
        <dbReference type="ARBA" id="ARBA00004123"/>
    </source>
</evidence>
<feature type="compositionally biased region" description="Pro residues" evidence="10">
    <location>
        <begin position="111"/>
        <end position="122"/>
    </location>
</feature>
<evidence type="ECO:0000256" key="7">
    <source>
        <dbReference type="ARBA" id="ARBA00022833"/>
    </source>
</evidence>
<evidence type="ECO:0000259" key="11">
    <source>
        <dbReference type="Pfam" id="PF01336"/>
    </source>
</evidence>
<dbReference type="InterPro" id="IPR004365">
    <property type="entry name" value="NA-bd_OB_tRNA"/>
</dbReference>
<dbReference type="PANTHER" id="PTHR47165:SF4">
    <property type="entry name" value="OS03G0429900 PROTEIN"/>
    <property type="match status" value="1"/>
</dbReference>
<dbReference type="CDD" id="cd04476">
    <property type="entry name" value="RPA1_DBD_C"/>
    <property type="match status" value="1"/>
</dbReference>
<dbReference type="GO" id="GO:0005662">
    <property type="term" value="C:DNA replication factor A complex"/>
    <property type="evidence" value="ECO:0007669"/>
    <property type="project" value="UniProtKB-ARBA"/>
</dbReference>
<sequence>MVQLTAGSCIGLHNAAPDDTSLFDATHTLQLLSVRSSIFIQAMLATQLNHLVKEEQIKKNTISMLLIILGMDVVEQMVDKIGNPVTLTPEAGQNQAAATPTTSTSAQQTPAPAPAPAAPPPQRQQTSSSSNRGSVYPIEGLSPYQNNWTIKARVTQKSEMKHYATAKGEGQLFSVTLMDETGEIKATAFNAVATDLFNRLQEGKVYFISRARCLDTSNVPSIKYNFVELGNLESQPKDSTCDVLGVVKDVGECSEITSKATNRTITKRELTLVDKSEYSVRMTLWGKQAENFSSPGSVIAFKSVKVGDYGGRSLSFFSSSTMSINPDIPDAHVLRGWYDELGNSTSYRAHQSSGGSGSGTGGTGFQRSQIRSLHDVKATSLGSNETESTYFSTRATIVFMKPESLCKKVTDDGNGGWRCEKCNQSWPRPKYRYIMAMACSDHSEQAWLQGFNEEVNEAAFNEVMSESTCKTYNFLCRDPNGRGQSRVRYGIVRIHPIDYKEEAKALRDMLLNSPWGQTAV</sequence>
<dbReference type="Pfam" id="PF08646">
    <property type="entry name" value="Rep_fac-A_C"/>
    <property type="match status" value="1"/>
</dbReference>
<organism evidence="14 15">
    <name type="scientific">Favolaschia claudopus</name>
    <dbReference type="NCBI Taxonomy" id="2862362"/>
    <lineage>
        <taxon>Eukaryota</taxon>
        <taxon>Fungi</taxon>
        <taxon>Dikarya</taxon>
        <taxon>Basidiomycota</taxon>
        <taxon>Agaricomycotina</taxon>
        <taxon>Agaricomycetes</taxon>
        <taxon>Agaricomycetidae</taxon>
        <taxon>Agaricales</taxon>
        <taxon>Marasmiineae</taxon>
        <taxon>Mycenaceae</taxon>
        <taxon>Favolaschia</taxon>
    </lineage>
</organism>
<dbReference type="GO" id="GO:0008270">
    <property type="term" value="F:zinc ion binding"/>
    <property type="evidence" value="ECO:0007669"/>
    <property type="project" value="UniProtKB-KW"/>
</dbReference>
<evidence type="ECO:0000256" key="5">
    <source>
        <dbReference type="ARBA" id="ARBA00022723"/>
    </source>
</evidence>
<comment type="caution">
    <text evidence="14">The sequence shown here is derived from an EMBL/GenBank/DDBJ whole genome shotgun (WGS) entry which is preliminary data.</text>
</comment>
<dbReference type="EMBL" id="JAWWNJ010000017">
    <property type="protein sequence ID" value="KAK7038078.1"/>
    <property type="molecule type" value="Genomic_DNA"/>
</dbReference>